<dbReference type="Proteomes" id="UP000616201">
    <property type="component" value="Unassembled WGS sequence"/>
</dbReference>
<evidence type="ECO:0000313" key="2">
    <source>
        <dbReference type="Proteomes" id="UP000616201"/>
    </source>
</evidence>
<organism evidence="1 2">
    <name type="scientific">Sphingobacterium hungaricum</name>
    <dbReference type="NCBI Taxonomy" id="2082723"/>
    <lineage>
        <taxon>Bacteria</taxon>
        <taxon>Pseudomonadati</taxon>
        <taxon>Bacteroidota</taxon>
        <taxon>Sphingobacteriia</taxon>
        <taxon>Sphingobacteriales</taxon>
        <taxon>Sphingobacteriaceae</taxon>
        <taxon>Sphingobacterium</taxon>
    </lineage>
</organism>
<name>A0A928USR6_9SPHI</name>
<reference evidence="1" key="1">
    <citation type="submission" date="2018-02" db="EMBL/GenBank/DDBJ databases">
        <authorList>
            <person name="Vasarhelyi B.M."/>
            <person name="Deshmukh S."/>
            <person name="Balint B."/>
            <person name="Kukolya J."/>
        </authorList>
    </citation>
    <scope>NUCLEOTIDE SEQUENCE</scope>
    <source>
        <strain evidence="1">KB22</strain>
    </source>
</reference>
<evidence type="ECO:0000313" key="1">
    <source>
        <dbReference type="EMBL" id="MBE8712636.1"/>
    </source>
</evidence>
<protein>
    <recommendedName>
        <fullName evidence="3">Lipocalin-like domain-containing protein</fullName>
    </recommendedName>
</protein>
<dbReference type="Gene3D" id="2.40.128.370">
    <property type="match status" value="1"/>
</dbReference>
<evidence type="ECO:0008006" key="3">
    <source>
        <dbReference type="Google" id="ProtNLM"/>
    </source>
</evidence>
<sequence>MKKAFRFLFSLVLICGVISCKKDETISIDNLSGEWNVIADANVVMDGSITYTFEKDGTCVKRIYNALSNKDSLVRDIKVVLSYDNTLITLYNENNQYTEQYRITKLTGAEMNWENASPRDGNDNKRLRKY</sequence>
<keyword evidence="2" id="KW-1185">Reference proteome</keyword>
<comment type="caution">
    <text evidence="1">The sequence shown here is derived from an EMBL/GenBank/DDBJ whole genome shotgun (WGS) entry which is preliminary data.</text>
</comment>
<proteinExistence type="predicted"/>
<dbReference type="EMBL" id="PRDK01000002">
    <property type="protein sequence ID" value="MBE8712636.1"/>
    <property type="molecule type" value="Genomic_DNA"/>
</dbReference>
<dbReference type="AlphaFoldDB" id="A0A928USR6"/>
<dbReference type="PROSITE" id="PS51257">
    <property type="entry name" value="PROKAR_LIPOPROTEIN"/>
    <property type="match status" value="1"/>
</dbReference>
<dbReference type="RefSeq" id="WP_196936546.1">
    <property type="nucleotide sequence ID" value="NZ_MU158698.1"/>
</dbReference>
<gene>
    <name evidence="1" type="ORF">C4F49_02925</name>
</gene>
<accession>A0A928USR6</accession>